<evidence type="ECO:0000313" key="2">
    <source>
        <dbReference type="EMBL" id="KFB40361.1"/>
    </source>
</evidence>
<proteinExistence type="predicted"/>
<dbReference type="AlphaFoldDB" id="A0A084VQW7"/>
<feature type="region of interest" description="Disordered" evidence="1">
    <location>
        <begin position="1"/>
        <end position="46"/>
    </location>
</feature>
<evidence type="ECO:0000313" key="4">
    <source>
        <dbReference type="Proteomes" id="UP000030765"/>
    </source>
</evidence>
<name>A0A084VQW7_ANOSI</name>
<evidence type="ECO:0000256" key="1">
    <source>
        <dbReference type="SAM" id="MobiDB-lite"/>
    </source>
</evidence>
<keyword evidence="2" id="KW-0378">Hydrolase</keyword>
<dbReference type="EMBL" id="ATLV01015338">
    <property type="status" value="NOT_ANNOTATED_CDS"/>
    <property type="molecule type" value="Genomic_DNA"/>
</dbReference>
<gene>
    <name evidence="2" type="ORF">ZHAS_00007743</name>
</gene>
<dbReference type="GO" id="GO:0016787">
    <property type="term" value="F:hydrolase activity"/>
    <property type="evidence" value="ECO:0007669"/>
    <property type="project" value="UniProtKB-KW"/>
</dbReference>
<reference evidence="2 4" key="1">
    <citation type="journal article" date="2014" name="BMC Genomics">
        <title>Genome sequence of Anopheles sinensis provides insight into genetics basis of mosquito competence for malaria parasites.</title>
        <authorList>
            <person name="Zhou D."/>
            <person name="Zhang D."/>
            <person name="Ding G."/>
            <person name="Shi L."/>
            <person name="Hou Q."/>
            <person name="Ye Y."/>
            <person name="Xu Y."/>
            <person name="Zhou H."/>
            <person name="Xiong C."/>
            <person name="Li S."/>
            <person name="Yu J."/>
            <person name="Hong S."/>
            <person name="Yu X."/>
            <person name="Zou P."/>
            <person name="Chen C."/>
            <person name="Chang X."/>
            <person name="Wang W."/>
            <person name="Lv Y."/>
            <person name="Sun Y."/>
            <person name="Ma L."/>
            <person name="Shen B."/>
            <person name="Zhu C."/>
        </authorList>
    </citation>
    <scope>NUCLEOTIDE SEQUENCE [LARGE SCALE GENOMIC DNA]</scope>
</reference>
<dbReference type="Proteomes" id="UP000030765">
    <property type="component" value="Unassembled WGS sequence"/>
</dbReference>
<dbReference type="EMBL" id="KE525006">
    <property type="protein sequence ID" value="KFB40361.1"/>
    <property type="molecule type" value="Genomic_DNA"/>
</dbReference>
<accession>A0A084VQW7</accession>
<protein>
    <submittedName>
        <fullName evidence="2 3">Glycoside hydrolase</fullName>
    </submittedName>
</protein>
<reference evidence="3" key="2">
    <citation type="submission" date="2020-05" db="UniProtKB">
        <authorList>
            <consortium name="EnsemblMetazoa"/>
        </authorList>
    </citation>
    <scope>IDENTIFICATION</scope>
</reference>
<keyword evidence="4" id="KW-1185">Reference proteome</keyword>
<dbReference type="EnsemblMetazoa" id="ASIC007743-RA">
    <property type="protein sequence ID" value="ASIC007743-PA"/>
    <property type="gene ID" value="ASIC007743"/>
</dbReference>
<evidence type="ECO:0000313" key="3">
    <source>
        <dbReference type="EnsemblMetazoa" id="ASIC007743-PA"/>
    </source>
</evidence>
<feature type="compositionally biased region" description="Basic and acidic residues" evidence="1">
    <location>
        <begin position="27"/>
        <end position="36"/>
    </location>
</feature>
<organism evidence="2">
    <name type="scientific">Anopheles sinensis</name>
    <name type="common">Mosquito</name>
    <dbReference type="NCBI Taxonomy" id="74873"/>
    <lineage>
        <taxon>Eukaryota</taxon>
        <taxon>Metazoa</taxon>
        <taxon>Ecdysozoa</taxon>
        <taxon>Arthropoda</taxon>
        <taxon>Hexapoda</taxon>
        <taxon>Insecta</taxon>
        <taxon>Pterygota</taxon>
        <taxon>Neoptera</taxon>
        <taxon>Endopterygota</taxon>
        <taxon>Diptera</taxon>
        <taxon>Nematocera</taxon>
        <taxon>Culicoidea</taxon>
        <taxon>Culicidae</taxon>
        <taxon>Anophelinae</taxon>
        <taxon>Anopheles</taxon>
    </lineage>
</organism>
<dbReference type="VEuPathDB" id="VectorBase:ASIC007743"/>
<sequence length="101" mass="10850">MENTFHGHLGGGGRGFTATHSHWAAGGEKKKQDTQRKVTRLGQIHKSSSGPYGLVRAILGLSWLVPQQTEQKHKSPGRTVVRDIILRAGAASSQQIEAPAS</sequence>